<evidence type="ECO:0000256" key="6">
    <source>
        <dbReference type="ARBA" id="ARBA00022840"/>
    </source>
</evidence>
<evidence type="ECO:0000259" key="11">
    <source>
        <dbReference type="PROSITE" id="PS51192"/>
    </source>
</evidence>
<dbReference type="Pfam" id="PF16124">
    <property type="entry name" value="RecQ_Zn_bind"/>
    <property type="match status" value="1"/>
</dbReference>
<evidence type="ECO:0000259" key="12">
    <source>
        <dbReference type="PROSITE" id="PS51194"/>
    </source>
</evidence>
<dbReference type="InterPro" id="IPR018982">
    <property type="entry name" value="RQC_domain"/>
</dbReference>
<dbReference type="SMART" id="SM00490">
    <property type="entry name" value="HELICc"/>
    <property type="match status" value="1"/>
</dbReference>
<keyword evidence="2" id="KW-0479">Metal-binding</keyword>
<dbReference type="Pfam" id="PF09382">
    <property type="entry name" value="RQC"/>
    <property type="match status" value="1"/>
</dbReference>
<name>A0A1Y1V9I5_9FUNG</name>
<dbReference type="GO" id="GO:0006260">
    <property type="term" value="P:DNA replication"/>
    <property type="evidence" value="ECO:0007669"/>
    <property type="project" value="InterPro"/>
</dbReference>
<dbReference type="Pfam" id="PF00270">
    <property type="entry name" value="DEAD"/>
    <property type="match status" value="1"/>
</dbReference>
<evidence type="ECO:0000256" key="5">
    <source>
        <dbReference type="ARBA" id="ARBA00022806"/>
    </source>
</evidence>
<dbReference type="GO" id="GO:0005524">
    <property type="term" value="F:ATP binding"/>
    <property type="evidence" value="ECO:0007669"/>
    <property type="project" value="UniProtKB-KW"/>
</dbReference>
<dbReference type="PANTHER" id="PTHR13710">
    <property type="entry name" value="DNA HELICASE RECQ FAMILY MEMBER"/>
    <property type="match status" value="1"/>
</dbReference>
<comment type="similarity">
    <text evidence="1 10">Belongs to the helicase family. RecQ subfamily.</text>
</comment>
<dbReference type="PROSITE" id="PS51192">
    <property type="entry name" value="HELICASE_ATP_BIND_1"/>
    <property type="match status" value="1"/>
</dbReference>
<dbReference type="GO" id="GO:0006281">
    <property type="term" value="P:DNA repair"/>
    <property type="evidence" value="ECO:0007669"/>
    <property type="project" value="InterPro"/>
</dbReference>
<dbReference type="Gene3D" id="1.10.10.10">
    <property type="entry name" value="Winged helix-like DNA-binding domain superfamily/Winged helix DNA-binding domain"/>
    <property type="match status" value="1"/>
</dbReference>
<reference evidence="13 14" key="2">
    <citation type="submission" date="2016-08" db="EMBL/GenBank/DDBJ databases">
        <title>Pervasive Adenine N6-methylation of Active Genes in Fungi.</title>
        <authorList>
            <consortium name="DOE Joint Genome Institute"/>
            <person name="Mondo S.J."/>
            <person name="Dannebaum R.O."/>
            <person name="Kuo R.C."/>
            <person name="Labutti K."/>
            <person name="Haridas S."/>
            <person name="Kuo A."/>
            <person name="Salamov A."/>
            <person name="Ahrendt S.R."/>
            <person name="Lipzen A."/>
            <person name="Sullivan W."/>
            <person name="Andreopoulos W.B."/>
            <person name="Clum A."/>
            <person name="Lindquist E."/>
            <person name="Daum C."/>
            <person name="Ramamoorthy G.K."/>
            <person name="Gryganskyi A."/>
            <person name="Culley D."/>
            <person name="Magnuson J.K."/>
            <person name="James T.Y."/>
            <person name="O'Malley M.A."/>
            <person name="Stajich J.E."/>
            <person name="Spatafora J.W."/>
            <person name="Visel A."/>
            <person name="Grigoriev I.V."/>
        </authorList>
    </citation>
    <scope>NUCLEOTIDE SEQUENCE [LARGE SCALE GENOMIC DNA]</scope>
    <source>
        <strain evidence="14">finn</strain>
    </source>
</reference>
<dbReference type="InterPro" id="IPR036388">
    <property type="entry name" value="WH-like_DNA-bd_sf"/>
</dbReference>
<evidence type="ECO:0000313" key="14">
    <source>
        <dbReference type="Proteomes" id="UP000193719"/>
    </source>
</evidence>
<dbReference type="InterPro" id="IPR011545">
    <property type="entry name" value="DEAD/DEAH_box_helicase_dom"/>
</dbReference>
<keyword evidence="7" id="KW-0238">DNA-binding</keyword>
<protein>
    <recommendedName>
        <fullName evidence="10">ATP-dependent DNA helicase</fullName>
        <ecNumber evidence="10">5.6.2.4</ecNumber>
    </recommendedName>
</protein>
<dbReference type="FunFam" id="3.40.50.300:FF:000156">
    <property type="entry name" value="ATP-dependent DNA helicase recQ"/>
    <property type="match status" value="1"/>
</dbReference>
<dbReference type="GO" id="GO:0005737">
    <property type="term" value="C:cytoplasm"/>
    <property type="evidence" value="ECO:0007669"/>
    <property type="project" value="TreeGrafter"/>
</dbReference>
<dbReference type="CDD" id="cd17920">
    <property type="entry name" value="DEXHc_RecQ"/>
    <property type="match status" value="1"/>
</dbReference>
<dbReference type="FunFam" id="3.40.50.300:FF:000296">
    <property type="entry name" value="ATP-dependent DNA helicase RecQ"/>
    <property type="match status" value="1"/>
</dbReference>
<comment type="catalytic activity">
    <reaction evidence="9 10">
        <text>Couples ATP hydrolysis with the unwinding of duplex DNA by translocating in the 3'-5' direction.</text>
        <dbReference type="EC" id="5.6.2.4"/>
    </reaction>
</comment>
<dbReference type="CDD" id="cd18794">
    <property type="entry name" value="SF2_C_RecQ"/>
    <property type="match status" value="1"/>
</dbReference>
<dbReference type="InterPro" id="IPR001650">
    <property type="entry name" value="Helicase_C-like"/>
</dbReference>
<proteinExistence type="inferred from homology"/>
<dbReference type="STRING" id="1754191.A0A1Y1V9I5"/>
<evidence type="ECO:0000256" key="10">
    <source>
        <dbReference type="RuleBase" id="RU364117"/>
    </source>
</evidence>
<dbReference type="GO" id="GO:0006310">
    <property type="term" value="P:DNA recombination"/>
    <property type="evidence" value="ECO:0007669"/>
    <property type="project" value="InterPro"/>
</dbReference>
<accession>A0A1Y1V9I5</accession>
<comment type="caution">
    <text evidence="13">The sequence shown here is derived from an EMBL/GenBank/DDBJ whole genome shotgun (WGS) entry which is preliminary data.</text>
</comment>
<dbReference type="GO" id="GO:0009378">
    <property type="term" value="F:four-way junction helicase activity"/>
    <property type="evidence" value="ECO:0007669"/>
    <property type="project" value="TreeGrafter"/>
</dbReference>
<dbReference type="InterPro" id="IPR014001">
    <property type="entry name" value="Helicase_ATP-bd"/>
</dbReference>
<dbReference type="Gene3D" id="3.40.50.300">
    <property type="entry name" value="P-loop containing nucleotide triphosphate hydrolases"/>
    <property type="match status" value="2"/>
</dbReference>
<dbReference type="GO" id="GO:0043138">
    <property type="term" value="F:3'-5' DNA helicase activity"/>
    <property type="evidence" value="ECO:0007669"/>
    <property type="project" value="UniProtKB-EC"/>
</dbReference>
<dbReference type="Proteomes" id="UP000193719">
    <property type="component" value="Unassembled WGS sequence"/>
</dbReference>
<evidence type="ECO:0000256" key="7">
    <source>
        <dbReference type="ARBA" id="ARBA00023125"/>
    </source>
</evidence>
<dbReference type="AlphaFoldDB" id="A0A1Y1V9I5"/>
<keyword evidence="8" id="KW-0413">Isomerase</keyword>
<feature type="domain" description="Helicase ATP-binding" evidence="11">
    <location>
        <begin position="24"/>
        <end position="193"/>
    </location>
</feature>
<reference evidence="13 14" key="1">
    <citation type="submission" date="2016-08" db="EMBL/GenBank/DDBJ databases">
        <title>Genomes of anaerobic fungi encode conserved fungal cellulosomes for biomass hydrolysis.</title>
        <authorList>
            <consortium name="DOE Joint Genome Institute"/>
            <person name="Haitjema C.H."/>
            <person name="Gilmore S.P."/>
            <person name="Henske J.K."/>
            <person name="Solomon K.V."/>
            <person name="De Groot R."/>
            <person name="Kuo A."/>
            <person name="Mondo S.J."/>
            <person name="Salamov A.A."/>
            <person name="Labutti K."/>
            <person name="Zhao Z."/>
            <person name="Chiniquy J."/>
            <person name="Barry K."/>
            <person name="Brewer H.M."/>
            <person name="Purvine S.O."/>
            <person name="Wright A.T."/>
            <person name="Boxma B."/>
            <person name="Van Alen T."/>
            <person name="Hackstein J.H."/>
            <person name="Baker S.E."/>
            <person name="Grigoriev I.V."/>
            <person name="O'Malley M.A."/>
        </authorList>
    </citation>
    <scope>NUCLEOTIDE SEQUENCE [LARGE SCALE GENOMIC DNA]</scope>
    <source>
        <strain evidence="14">finn</strain>
    </source>
</reference>
<dbReference type="InterPro" id="IPR032284">
    <property type="entry name" value="RecQ_Zn-bd"/>
</dbReference>
<organism evidence="13 14">
    <name type="scientific">Piromyces finnis</name>
    <dbReference type="NCBI Taxonomy" id="1754191"/>
    <lineage>
        <taxon>Eukaryota</taxon>
        <taxon>Fungi</taxon>
        <taxon>Fungi incertae sedis</taxon>
        <taxon>Chytridiomycota</taxon>
        <taxon>Chytridiomycota incertae sedis</taxon>
        <taxon>Neocallimastigomycetes</taxon>
        <taxon>Neocallimastigales</taxon>
        <taxon>Neocallimastigaceae</taxon>
        <taxon>Piromyces</taxon>
    </lineage>
</organism>
<dbReference type="NCBIfam" id="TIGR00614">
    <property type="entry name" value="recQ_fam"/>
    <property type="match status" value="1"/>
</dbReference>
<keyword evidence="6 10" id="KW-0067">ATP-binding</keyword>
<dbReference type="InterPro" id="IPR036390">
    <property type="entry name" value="WH_DNA-bd_sf"/>
</dbReference>
<evidence type="ECO:0000256" key="1">
    <source>
        <dbReference type="ARBA" id="ARBA00005446"/>
    </source>
</evidence>
<dbReference type="GO" id="GO:0005634">
    <property type="term" value="C:nucleus"/>
    <property type="evidence" value="ECO:0007669"/>
    <property type="project" value="UniProtKB-SubCell"/>
</dbReference>
<dbReference type="PROSITE" id="PS51194">
    <property type="entry name" value="HELICASE_CTER"/>
    <property type="match status" value="1"/>
</dbReference>
<evidence type="ECO:0000256" key="9">
    <source>
        <dbReference type="ARBA" id="ARBA00034617"/>
    </source>
</evidence>
<dbReference type="Pfam" id="PF00271">
    <property type="entry name" value="Helicase_C"/>
    <property type="match status" value="1"/>
</dbReference>
<evidence type="ECO:0000256" key="4">
    <source>
        <dbReference type="ARBA" id="ARBA00022801"/>
    </source>
</evidence>
<dbReference type="GO" id="GO:0003677">
    <property type="term" value="F:DNA binding"/>
    <property type="evidence" value="ECO:0007669"/>
    <property type="project" value="UniProtKB-KW"/>
</dbReference>
<feature type="domain" description="Helicase C-terminal" evidence="12">
    <location>
        <begin position="217"/>
        <end position="367"/>
    </location>
</feature>
<dbReference type="EMBL" id="MCFH01000023">
    <property type="protein sequence ID" value="ORX49685.1"/>
    <property type="molecule type" value="Genomic_DNA"/>
</dbReference>
<keyword evidence="4 10" id="KW-0378">Hydrolase</keyword>
<dbReference type="SMART" id="SM00956">
    <property type="entry name" value="RQC"/>
    <property type="match status" value="1"/>
</dbReference>
<gene>
    <name evidence="13" type="ORF">BCR36DRAFT_244780</name>
</gene>
<dbReference type="OrthoDB" id="10261556at2759"/>
<feature type="non-terminal residue" evidence="13">
    <location>
        <position position="483"/>
    </location>
</feature>
<evidence type="ECO:0000313" key="13">
    <source>
        <dbReference type="EMBL" id="ORX49685.1"/>
    </source>
</evidence>
<sequence>MNAKEILKKIFKYDSFRDGQEHIINSILNGQDVLSIMPTGGGKSICYQIPSLMLDGITYVISPLISLMQDQVNALKDLKIQASCINSTITKSEINKIYQSIREGLTKIVYVAPERLENQDFICFSKNINISMIAIDEAHCISRWGQDFRPSYLNILGFINTLSKRPIISCFTATATEEVKSDIIAILKLDNPEIIITGYDRKNLYYKVEHIGKKVKKIEYIVDFLKSHPNDSGIIYCLTRTDVDELMNTLNKKDFSITKYHAGMENSVRKQNQEKFTNDENRIIVATSAFGMGIDKPNVRFVIHYNIPKTIEDYYQESGRAGRDGKPAICILFYSSSDSYKNQYLISKNQNFPDITYKDLTRLQKMEHYGEIKGCLRNYILEYFGEKKTIPCNNCGNCDQTYIKIDKTEDAKLVIKCVEEINNSYGISTIISILRGSQTSKIKKNNLHCCKCFGALKSLTDNDIRMVIDQLLEDNYLLKVNKV</sequence>
<dbReference type="InterPro" id="IPR027417">
    <property type="entry name" value="P-loop_NTPase"/>
</dbReference>
<evidence type="ECO:0000256" key="2">
    <source>
        <dbReference type="ARBA" id="ARBA00022723"/>
    </source>
</evidence>
<dbReference type="GO" id="GO:0030894">
    <property type="term" value="C:replisome"/>
    <property type="evidence" value="ECO:0007669"/>
    <property type="project" value="TreeGrafter"/>
</dbReference>
<dbReference type="GO" id="GO:0016887">
    <property type="term" value="F:ATP hydrolysis activity"/>
    <property type="evidence" value="ECO:0007669"/>
    <property type="project" value="RHEA"/>
</dbReference>
<dbReference type="GO" id="GO:0046872">
    <property type="term" value="F:metal ion binding"/>
    <property type="evidence" value="ECO:0007669"/>
    <property type="project" value="UniProtKB-KW"/>
</dbReference>
<keyword evidence="5 10" id="KW-0347">Helicase</keyword>
<dbReference type="EC" id="5.6.2.4" evidence="10"/>
<dbReference type="PANTHER" id="PTHR13710:SF105">
    <property type="entry name" value="ATP-DEPENDENT DNA HELICASE Q1"/>
    <property type="match status" value="1"/>
</dbReference>
<evidence type="ECO:0000256" key="8">
    <source>
        <dbReference type="ARBA" id="ARBA00023235"/>
    </source>
</evidence>
<evidence type="ECO:0000256" key="3">
    <source>
        <dbReference type="ARBA" id="ARBA00022741"/>
    </source>
</evidence>
<dbReference type="InterPro" id="IPR004589">
    <property type="entry name" value="DNA_helicase_ATP-dep_RecQ"/>
</dbReference>
<keyword evidence="14" id="KW-1185">Reference proteome</keyword>
<comment type="catalytic activity">
    <reaction evidence="10">
        <text>ATP + H2O = ADP + phosphate + H(+)</text>
        <dbReference type="Rhea" id="RHEA:13065"/>
        <dbReference type="ChEBI" id="CHEBI:15377"/>
        <dbReference type="ChEBI" id="CHEBI:15378"/>
        <dbReference type="ChEBI" id="CHEBI:30616"/>
        <dbReference type="ChEBI" id="CHEBI:43474"/>
        <dbReference type="ChEBI" id="CHEBI:456216"/>
    </reaction>
</comment>
<keyword evidence="10" id="KW-0539">Nucleus</keyword>
<keyword evidence="3 10" id="KW-0547">Nucleotide-binding</keyword>
<comment type="subcellular location">
    <subcellularLocation>
        <location evidence="10">Nucleus</location>
    </subcellularLocation>
</comment>
<dbReference type="SUPFAM" id="SSF52540">
    <property type="entry name" value="P-loop containing nucleoside triphosphate hydrolases"/>
    <property type="match status" value="1"/>
</dbReference>
<dbReference type="SMART" id="SM00487">
    <property type="entry name" value="DEXDc"/>
    <property type="match status" value="1"/>
</dbReference>
<dbReference type="SUPFAM" id="SSF46785">
    <property type="entry name" value="Winged helix' DNA-binding domain"/>
    <property type="match status" value="1"/>
</dbReference>